<accession>A0A4Z2D0N9</accession>
<keyword evidence="4" id="KW-0378">Hydrolase</keyword>
<evidence type="ECO:0000256" key="1">
    <source>
        <dbReference type="ARBA" id="ARBA00001947"/>
    </source>
</evidence>
<dbReference type="InterPro" id="IPR000718">
    <property type="entry name" value="Peptidase_M13"/>
</dbReference>
<dbReference type="OrthoDB" id="6239895at2759"/>
<evidence type="ECO:0000313" key="11">
    <source>
        <dbReference type="Proteomes" id="UP000311919"/>
    </source>
</evidence>
<dbReference type="PANTHER" id="PTHR11733:SF222">
    <property type="entry name" value="IP12942P"/>
    <property type="match status" value="1"/>
</dbReference>
<dbReference type="Gene3D" id="1.10.1380.10">
    <property type="entry name" value="Neutral endopeptidase , domain2"/>
    <property type="match status" value="1"/>
</dbReference>
<dbReference type="CDD" id="cd08662">
    <property type="entry name" value="M13"/>
    <property type="match status" value="1"/>
</dbReference>
<feature type="transmembrane region" description="Helical" evidence="7">
    <location>
        <begin position="7"/>
        <end position="30"/>
    </location>
</feature>
<dbReference type="PRINTS" id="PR00786">
    <property type="entry name" value="NEPRILYSIN"/>
</dbReference>
<dbReference type="Pfam" id="PF01431">
    <property type="entry name" value="Peptidase_M13"/>
    <property type="match status" value="1"/>
</dbReference>
<feature type="domain" description="Peptidase M13 N-terminal" evidence="9">
    <location>
        <begin position="59"/>
        <end position="441"/>
    </location>
</feature>
<evidence type="ECO:0000313" key="10">
    <source>
        <dbReference type="EMBL" id="TNN10072.1"/>
    </source>
</evidence>
<evidence type="ECO:0000256" key="5">
    <source>
        <dbReference type="ARBA" id="ARBA00022833"/>
    </source>
</evidence>
<dbReference type="PANTHER" id="PTHR11733">
    <property type="entry name" value="ZINC METALLOPROTEASE FAMILY M13 NEPRILYSIN-RELATED"/>
    <property type="match status" value="1"/>
</dbReference>
<keyword evidence="11" id="KW-1185">Reference proteome</keyword>
<evidence type="ECO:0000256" key="3">
    <source>
        <dbReference type="ARBA" id="ARBA00022723"/>
    </source>
</evidence>
<organism evidence="10 11">
    <name type="scientific">Schistosoma japonicum</name>
    <name type="common">Blood fluke</name>
    <dbReference type="NCBI Taxonomy" id="6182"/>
    <lineage>
        <taxon>Eukaryota</taxon>
        <taxon>Metazoa</taxon>
        <taxon>Spiralia</taxon>
        <taxon>Lophotrochozoa</taxon>
        <taxon>Platyhelminthes</taxon>
        <taxon>Trematoda</taxon>
        <taxon>Digenea</taxon>
        <taxon>Strigeidida</taxon>
        <taxon>Schistosomatoidea</taxon>
        <taxon>Schistosomatidae</taxon>
        <taxon>Schistosoma</taxon>
    </lineage>
</organism>
<keyword evidence="7" id="KW-0812">Transmembrane</keyword>
<dbReference type="InterPro" id="IPR024079">
    <property type="entry name" value="MetalloPept_cat_dom_sf"/>
</dbReference>
<dbReference type="GO" id="GO:0005886">
    <property type="term" value="C:plasma membrane"/>
    <property type="evidence" value="ECO:0007669"/>
    <property type="project" value="TreeGrafter"/>
</dbReference>
<evidence type="ECO:0000256" key="4">
    <source>
        <dbReference type="ARBA" id="ARBA00022801"/>
    </source>
</evidence>
<protein>
    <submittedName>
        <fullName evidence="10">Neprilysin-11 isoform 3</fullName>
    </submittedName>
</protein>
<keyword evidence="2" id="KW-0645">Protease</keyword>
<evidence type="ECO:0000259" key="9">
    <source>
        <dbReference type="Pfam" id="PF05649"/>
    </source>
</evidence>
<keyword evidence="7" id="KW-0472">Membrane</keyword>
<dbReference type="InterPro" id="IPR008753">
    <property type="entry name" value="Peptidase_M13_N"/>
</dbReference>
<dbReference type="GO" id="GO:0006508">
    <property type="term" value="P:proteolysis"/>
    <property type="evidence" value="ECO:0007669"/>
    <property type="project" value="UniProtKB-KW"/>
</dbReference>
<keyword evidence="3" id="KW-0479">Metal-binding</keyword>
<evidence type="ECO:0000256" key="2">
    <source>
        <dbReference type="ARBA" id="ARBA00022670"/>
    </source>
</evidence>
<dbReference type="GO" id="GO:0004222">
    <property type="term" value="F:metalloendopeptidase activity"/>
    <property type="evidence" value="ECO:0007669"/>
    <property type="project" value="InterPro"/>
</dbReference>
<dbReference type="PROSITE" id="PS51885">
    <property type="entry name" value="NEPRILYSIN"/>
    <property type="match status" value="1"/>
</dbReference>
<keyword evidence="7" id="KW-1133">Transmembrane helix</keyword>
<gene>
    <name evidence="10" type="ORF">EWB00_005747</name>
</gene>
<comment type="cofactor">
    <cofactor evidence="1">
        <name>Zn(2+)</name>
        <dbReference type="ChEBI" id="CHEBI:29105"/>
    </cofactor>
</comment>
<keyword evidence="6" id="KW-0482">Metalloprotease</keyword>
<dbReference type="EMBL" id="SKCS01000376">
    <property type="protein sequence ID" value="TNN10072.1"/>
    <property type="molecule type" value="Genomic_DNA"/>
</dbReference>
<reference evidence="10 11" key="1">
    <citation type="submission" date="2019-03" db="EMBL/GenBank/DDBJ databases">
        <title>An improved genome assembly of the fluke Schistosoma japonicum.</title>
        <authorList>
            <person name="Hu W."/>
            <person name="Luo F."/>
            <person name="Yin M."/>
            <person name="Mo X."/>
            <person name="Sun C."/>
            <person name="Wu Q."/>
            <person name="Zhu B."/>
            <person name="Xiang M."/>
            <person name="Wang J."/>
            <person name="Wang Y."/>
            <person name="Zhang T."/>
            <person name="Xu B."/>
            <person name="Zheng H."/>
            <person name="Feng Z."/>
        </authorList>
    </citation>
    <scope>NUCLEOTIDE SEQUENCE [LARGE SCALE GENOMIC DNA]</scope>
    <source>
        <strain evidence="10">HuSjv2</strain>
        <tissue evidence="10">Worms</tissue>
    </source>
</reference>
<keyword evidence="5" id="KW-0862">Zinc</keyword>
<evidence type="ECO:0000256" key="6">
    <source>
        <dbReference type="ARBA" id="ARBA00023049"/>
    </source>
</evidence>
<dbReference type="Pfam" id="PF05649">
    <property type="entry name" value="Peptidase_M13_N"/>
    <property type="match status" value="1"/>
</dbReference>
<evidence type="ECO:0000259" key="8">
    <source>
        <dbReference type="Pfam" id="PF01431"/>
    </source>
</evidence>
<evidence type="ECO:0000256" key="7">
    <source>
        <dbReference type="SAM" id="Phobius"/>
    </source>
</evidence>
<comment type="caution">
    <text evidence="10">The sequence shown here is derived from an EMBL/GenBank/DDBJ whole genome shotgun (WGS) entry which is preliminary data.</text>
</comment>
<proteinExistence type="predicted"/>
<dbReference type="Gene3D" id="3.40.390.10">
    <property type="entry name" value="Collagenase (Catalytic Domain)"/>
    <property type="match status" value="1"/>
</dbReference>
<dbReference type="AlphaFoldDB" id="A0A4Z2D0N9"/>
<name>A0A4Z2D0N9_SCHJA</name>
<sequence length="710" mass="83006">MTFMIPLLFTGLGFTVITFPVTIYLVIALYQATNNSSNTLQSYANISLTPNILRFQNVCSDFYQVACGRWEEEHPLSNETESITTFDQAQMNIDNYFWGIISDYSYSSGDSRLQTARTFYRSCIHSRSLDAMRLSYYRLINKYFGEWKLIRSILQQMNFTNDGKQNIDNMSLTDLFLPIISQTGDSLLFSLNINKENLTIDIAPGLSFVDLNTNSTERDEFEQSFYRTAIDLGVPESERRKLTDSFEMMQELTRKIQVSGTLPLVELRRNITVDGLNSICPQINWSYVFEKVLQDTGYENYTNLPISLQGQIQLETRCTQYDFAMKNNKSTLQTMIIMDFLFQQLTRWLKPHTLRIADNLNSSSQLYFDVQCMKRLREVLPWTLERHYLHSHVNETHKNEIIEMFREVKFTLKNLLLNITWLDAQQKATLIDKIHKVKLFALYSDYNTSERKENISTIYKYLMKEDDYYLNEYHILKANYVDKLKTSLFNYQISLTEPSTITPRVYYRRDENRVYFNAGLMQLPFYSYRDDFITKFERFGHVLSHELLHVLDIQSALYDANGNKNSMEYATTFVIPIYKASKCLRDQFRAYASIIHKIEEIATIDEIISDNGGLTVSYNTYRRLLMNNANNVSQDSNSTLASNRSFFFKFAESLCGHHSTRWLQEYLAQDPHIPEKDRVNGMLSNSMEFAATFNCPVDSPLNPNDKCKLW</sequence>
<dbReference type="InterPro" id="IPR018497">
    <property type="entry name" value="Peptidase_M13_C"/>
</dbReference>
<dbReference type="InterPro" id="IPR042089">
    <property type="entry name" value="Peptidase_M13_dom_2"/>
</dbReference>
<dbReference type="GO" id="GO:0046872">
    <property type="term" value="F:metal ion binding"/>
    <property type="evidence" value="ECO:0007669"/>
    <property type="project" value="UniProtKB-KW"/>
</dbReference>
<dbReference type="Proteomes" id="UP000311919">
    <property type="component" value="Unassembled WGS sequence"/>
</dbReference>
<dbReference type="SUPFAM" id="SSF55486">
    <property type="entry name" value="Metalloproteases ('zincins'), catalytic domain"/>
    <property type="match status" value="1"/>
</dbReference>
<feature type="domain" description="Peptidase M13 C-terminal" evidence="8">
    <location>
        <begin position="506"/>
        <end position="709"/>
    </location>
</feature>